<accession>A0ABN4KWK8</accession>
<reference evidence="1" key="1">
    <citation type="submission" date="2018-01" db="EMBL/GenBank/DDBJ databases">
        <title>FDA dAtabase for Regulatory Grade micrObial Sequences (FDA-ARGOS): Supporting development and validation of Infectious Disease Dx tests.</title>
        <authorList>
            <person name="Hoffmann M."/>
            <person name="Allard M."/>
            <person name="Evans P."/>
            <person name="Brown E."/>
            <person name="Tallon L."/>
            <person name="Sadzewicz L."/>
            <person name="Sengamalay N."/>
            <person name="Ott S."/>
            <person name="Godinez A."/>
            <person name="Nagaraj S."/>
            <person name="Vyas G."/>
            <person name="Aluvathingal J."/>
            <person name="Nadendla S."/>
            <person name="Geyer C."/>
            <person name="Sichtig H."/>
        </authorList>
    </citation>
    <scope>NUCLEOTIDE SEQUENCE</scope>
    <source>
        <strain evidence="1">FDAARGOS_107</strain>
    </source>
</reference>
<dbReference type="RefSeq" id="WP_104411071.1">
    <property type="nucleotide sequence ID" value="NZ_AP031614.1"/>
</dbReference>
<organism evidence="1 2">
    <name type="scientific">Vibrio harveyi</name>
    <name type="common">Beneckea harveyi</name>
    <dbReference type="NCBI Taxonomy" id="669"/>
    <lineage>
        <taxon>Bacteria</taxon>
        <taxon>Pseudomonadati</taxon>
        <taxon>Pseudomonadota</taxon>
        <taxon>Gammaproteobacteria</taxon>
        <taxon>Vibrionales</taxon>
        <taxon>Vibrionaceae</taxon>
        <taxon>Vibrio</taxon>
    </lineage>
</organism>
<dbReference type="Proteomes" id="UP000067422">
    <property type="component" value="Chromosome 1"/>
</dbReference>
<protein>
    <submittedName>
        <fullName evidence="1">Uncharacterized protein</fullName>
    </submittedName>
</protein>
<dbReference type="EMBL" id="CP014038">
    <property type="protein sequence ID" value="AMF96712.2"/>
    <property type="molecule type" value="Genomic_DNA"/>
</dbReference>
<evidence type="ECO:0000313" key="2">
    <source>
        <dbReference type="Proteomes" id="UP000067422"/>
    </source>
</evidence>
<keyword evidence="2" id="KW-1185">Reference proteome</keyword>
<sequence length="126" mass="14296">MSFINMLIEEIESQERTKVCSVCTGSGSTISFARARFIGKYGDWADDIDSKYSDVRRAWEEAGKPSFAEFEQTCLDIGLGNEEAKDTYELFLTKESREKCHNCEGGRELTEHGREVAKLKQLITNL</sequence>
<evidence type="ECO:0000313" key="1">
    <source>
        <dbReference type="EMBL" id="AMF96712.2"/>
    </source>
</evidence>
<proteinExistence type="predicted"/>
<gene>
    <name evidence="1" type="ORF">AL538_02670</name>
</gene>
<name>A0ABN4KWK8_VIBHA</name>